<accession>A0A0D3HF04</accession>
<protein>
    <submittedName>
        <fullName evidence="1">Uncharacterized protein</fullName>
    </submittedName>
</protein>
<sequence>MSEYIYDSASEKQHPQVVLEDGEPLLAVVAVHDADHPGGIERRLREAGGEGPPGEEALTVELLPLPGDHAAHVLLRFAGGEPWVLPEQLVQLEVCKSKLFHCSAPGGQGLQVAEVVPGLVLHQADMVGMFQ</sequence>
<dbReference type="HOGENOM" id="CLU_1930726_0_0_1"/>
<dbReference type="EnsemblPlants" id="OBART10G14040.4">
    <property type="protein sequence ID" value="OBART10G14040.4"/>
    <property type="gene ID" value="OBART10G14040"/>
</dbReference>
<evidence type="ECO:0000313" key="2">
    <source>
        <dbReference type="Proteomes" id="UP000026960"/>
    </source>
</evidence>
<dbReference type="AlphaFoldDB" id="A0A0D3HF04"/>
<keyword evidence="2" id="KW-1185">Reference proteome</keyword>
<dbReference type="Proteomes" id="UP000026960">
    <property type="component" value="Chromosome 10"/>
</dbReference>
<reference evidence="1" key="1">
    <citation type="journal article" date="2009" name="Rice">
        <title>De Novo Next Generation Sequencing of Plant Genomes.</title>
        <authorList>
            <person name="Rounsley S."/>
            <person name="Marri P.R."/>
            <person name="Yu Y."/>
            <person name="He R."/>
            <person name="Sisneros N."/>
            <person name="Goicoechea J.L."/>
            <person name="Lee S.J."/>
            <person name="Angelova A."/>
            <person name="Kudrna D."/>
            <person name="Luo M."/>
            <person name="Affourtit J."/>
            <person name="Desany B."/>
            <person name="Knight J."/>
            <person name="Niazi F."/>
            <person name="Egholm M."/>
            <person name="Wing R.A."/>
        </authorList>
    </citation>
    <scope>NUCLEOTIDE SEQUENCE [LARGE SCALE GENOMIC DNA]</scope>
    <source>
        <strain evidence="1">IRGC 105608</strain>
    </source>
</reference>
<dbReference type="Gramene" id="OBART10G14040.3">
    <property type="protein sequence ID" value="OBART10G14040.3"/>
    <property type="gene ID" value="OBART10G14040"/>
</dbReference>
<proteinExistence type="predicted"/>
<evidence type="ECO:0000313" key="1">
    <source>
        <dbReference type="EnsemblPlants" id="OBART10G14040.3"/>
    </source>
</evidence>
<name>A0A0D3HF04_9ORYZ</name>
<organism evidence="1">
    <name type="scientific">Oryza barthii</name>
    <dbReference type="NCBI Taxonomy" id="65489"/>
    <lineage>
        <taxon>Eukaryota</taxon>
        <taxon>Viridiplantae</taxon>
        <taxon>Streptophyta</taxon>
        <taxon>Embryophyta</taxon>
        <taxon>Tracheophyta</taxon>
        <taxon>Spermatophyta</taxon>
        <taxon>Magnoliopsida</taxon>
        <taxon>Liliopsida</taxon>
        <taxon>Poales</taxon>
        <taxon>Poaceae</taxon>
        <taxon>BOP clade</taxon>
        <taxon>Oryzoideae</taxon>
        <taxon>Oryzeae</taxon>
        <taxon>Oryzinae</taxon>
        <taxon>Oryza</taxon>
    </lineage>
</organism>
<dbReference type="EnsemblPlants" id="OBART10G14040.3">
    <property type="protein sequence ID" value="OBART10G14040.3"/>
    <property type="gene ID" value="OBART10G14040"/>
</dbReference>
<dbReference type="Gramene" id="OBART10G14040.4">
    <property type="protein sequence ID" value="OBART10G14040.4"/>
    <property type="gene ID" value="OBART10G14040"/>
</dbReference>
<reference evidence="1" key="2">
    <citation type="submission" date="2015-03" db="UniProtKB">
        <authorList>
            <consortium name="EnsemblPlants"/>
        </authorList>
    </citation>
    <scope>IDENTIFICATION</scope>
</reference>